<name>A0A2M3ZSM1_9DIPT</name>
<proteinExistence type="predicted"/>
<keyword evidence="1" id="KW-0732">Signal</keyword>
<sequence length="81" mass="9164">MLLLHHRLLLVFGLSHRQLTLGGHRARHDGELFASQHTQRIGGRGFEVGISGHIEQIDFWRFRCLLGGRRTAIDVLKPEAG</sequence>
<dbReference type="AlphaFoldDB" id="A0A2M3ZSM1"/>
<dbReference type="EMBL" id="GGFM01010742">
    <property type="protein sequence ID" value="MBW31493.1"/>
    <property type="molecule type" value="Transcribed_RNA"/>
</dbReference>
<feature type="signal peptide" evidence="1">
    <location>
        <begin position="1"/>
        <end position="22"/>
    </location>
</feature>
<evidence type="ECO:0000256" key="1">
    <source>
        <dbReference type="SAM" id="SignalP"/>
    </source>
</evidence>
<protein>
    <submittedName>
        <fullName evidence="2">Putative secreted peptide</fullName>
    </submittedName>
</protein>
<organism evidence="2">
    <name type="scientific">Anopheles braziliensis</name>
    <dbReference type="NCBI Taxonomy" id="58242"/>
    <lineage>
        <taxon>Eukaryota</taxon>
        <taxon>Metazoa</taxon>
        <taxon>Ecdysozoa</taxon>
        <taxon>Arthropoda</taxon>
        <taxon>Hexapoda</taxon>
        <taxon>Insecta</taxon>
        <taxon>Pterygota</taxon>
        <taxon>Neoptera</taxon>
        <taxon>Endopterygota</taxon>
        <taxon>Diptera</taxon>
        <taxon>Nematocera</taxon>
        <taxon>Culicoidea</taxon>
        <taxon>Culicidae</taxon>
        <taxon>Anophelinae</taxon>
        <taxon>Anopheles</taxon>
    </lineage>
</organism>
<evidence type="ECO:0000313" key="2">
    <source>
        <dbReference type="EMBL" id="MBW31493.1"/>
    </source>
</evidence>
<feature type="chain" id="PRO_5014966926" evidence="1">
    <location>
        <begin position="23"/>
        <end position="81"/>
    </location>
</feature>
<accession>A0A2M3ZSM1</accession>
<reference evidence="2" key="1">
    <citation type="submission" date="2018-01" db="EMBL/GenBank/DDBJ databases">
        <title>An insight into the sialome of Amazonian anophelines.</title>
        <authorList>
            <person name="Ribeiro J.M."/>
            <person name="Scarpassa V."/>
            <person name="Calvo E."/>
        </authorList>
    </citation>
    <scope>NUCLEOTIDE SEQUENCE</scope>
    <source>
        <tissue evidence="2">Salivary glands</tissue>
    </source>
</reference>